<comment type="caution">
    <text evidence="2">The sequence shown here is derived from an EMBL/GenBank/DDBJ whole genome shotgun (WGS) entry which is preliminary data.</text>
</comment>
<keyword evidence="3" id="KW-1185">Reference proteome</keyword>
<proteinExistence type="predicted"/>
<gene>
    <name evidence="2" type="primary">Acey_s0222.g2608</name>
    <name evidence="2" type="ORF">Y032_0222g2608</name>
</gene>
<evidence type="ECO:0000256" key="1">
    <source>
        <dbReference type="SAM" id="Phobius"/>
    </source>
</evidence>
<sequence>MIRIDPRRNPTCRAPTWIDTHHLLSNRIGLRCAINTAIAIMGAMPFDRHSTLFFVVCHPSHVAKLLIRLIHVATTLAAIATIAGQVWDFL</sequence>
<keyword evidence="1" id="KW-0812">Transmembrane</keyword>
<dbReference type="EMBL" id="JARK01001558">
    <property type="protein sequence ID" value="EYB90199.1"/>
    <property type="molecule type" value="Genomic_DNA"/>
</dbReference>
<organism evidence="2 3">
    <name type="scientific">Ancylostoma ceylanicum</name>
    <dbReference type="NCBI Taxonomy" id="53326"/>
    <lineage>
        <taxon>Eukaryota</taxon>
        <taxon>Metazoa</taxon>
        <taxon>Ecdysozoa</taxon>
        <taxon>Nematoda</taxon>
        <taxon>Chromadorea</taxon>
        <taxon>Rhabditida</taxon>
        <taxon>Rhabditina</taxon>
        <taxon>Rhabditomorpha</taxon>
        <taxon>Strongyloidea</taxon>
        <taxon>Ancylostomatidae</taxon>
        <taxon>Ancylostomatinae</taxon>
        <taxon>Ancylostoma</taxon>
    </lineage>
</organism>
<reference evidence="3" key="1">
    <citation type="journal article" date="2015" name="Nat. Genet.">
        <title>The genome and transcriptome of the zoonotic hookworm Ancylostoma ceylanicum identify infection-specific gene families.</title>
        <authorList>
            <person name="Schwarz E.M."/>
            <person name="Hu Y."/>
            <person name="Antoshechkin I."/>
            <person name="Miller M.M."/>
            <person name="Sternberg P.W."/>
            <person name="Aroian R.V."/>
        </authorList>
    </citation>
    <scope>NUCLEOTIDE SEQUENCE</scope>
    <source>
        <strain evidence="3">HY135</strain>
    </source>
</reference>
<keyword evidence="1" id="KW-1133">Transmembrane helix</keyword>
<feature type="transmembrane region" description="Helical" evidence="1">
    <location>
        <begin position="66"/>
        <end position="87"/>
    </location>
</feature>
<protein>
    <submittedName>
        <fullName evidence="2">Uncharacterized protein</fullName>
    </submittedName>
</protein>
<evidence type="ECO:0000313" key="2">
    <source>
        <dbReference type="EMBL" id="EYB90199.1"/>
    </source>
</evidence>
<accession>A0A016SIQ6</accession>
<dbReference type="Proteomes" id="UP000024635">
    <property type="component" value="Unassembled WGS sequence"/>
</dbReference>
<name>A0A016SIQ6_9BILA</name>
<keyword evidence="1" id="KW-0472">Membrane</keyword>
<dbReference type="AlphaFoldDB" id="A0A016SIQ6"/>
<evidence type="ECO:0000313" key="3">
    <source>
        <dbReference type="Proteomes" id="UP000024635"/>
    </source>
</evidence>